<keyword evidence="1" id="KW-0175">Coiled coil</keyword>
<dbReference type="EMBL" id="GHES01010732">
    <property type="protein sequence ID" value="MPA41291.1"/>
    <property type="molecule type" value="Transcribed_RNA"/>
</dbReference>
<dbReference type="PANTHER" id="PTHR33499">
    <property type="entry name" value="OS12G0282400 PROTEIN-RELATED"/>
    <property type="match status" value="1"/>
</dbReference>
<organism evidence="2">
    <name type="scientific">Davidia involucrata</name>
    <name type="common">Dove tree</name>
    <dbReference type="NCBI Taxonomy" id="16924"/>
    <lineage>
        <taxon>Eukaryota</taxon>
        <taxon>Viridiplantae</taxon>
        <taxon>Streptophyta</taxon>
        <taxon>Embryophyta</taxon>
        <taxon>Tracheophyta</taxon>
        <taxon>Spermatophyta</taxon>
        <taxon>Magnoliopsida</taxon>
        <taxon>eudicotyledons</taxon>
        <taxon>Gunneridae</taxon>
        <taxon>Pentapetalae</taxon>
        <taxon>asterids</taxon>
        <taxon>Cornales</taxon>
        <taxon>Nyssaceae</taxon>
        <taxon>Davidia</taxon>
    </lineage>
</organism>
<dbReference type="AlphaFoldDB" id="A0A5B6ZBJ5"/>
<accession>A0A5B6ZBJ5</accession>
<proteinExistence type="predicted"/>
<name>A0A5B6ZBJ5_DAVIN</name>
<reference evidence="2" key="1">
    <citation type="submission" date="2019-08" db="EMBL/GenBank/DDBJ databases">
        <title>Reference gene set and small RNA set construction with multiple tissues from Davidia involucrata Baill.</title>
        <authorList>
            <person name="Yang H."/>
            <person name="Zhou C."/>
            <person name="Li G."/>
            <person name="Wang J."/>
            <person name="Gao P."/>
            <person name="Wang M."/>
            <person name="Wang R."/>
            <person name="Zhao Y."/>
        </authorList>
    </citation>
    <scope>NUCLEOTIDE SEQUENCE</scope>
    <source>
        <tissue evidence="2">Mixed with DoveR01_LX</tissue>
    </source>
</reference>
<dbReference type="Pfam" id="PF03004">
    <property type="entry name" value="Transposase_24"/>
    <property type="match status" value="1"/>
</dbReference>
<dbReference type="InterPro" id="IPR004252">
    <property type="entry name" value="Probable_transposase_24"/>
</dbReference>
<sequence>MKPVGDWCQAFITEVGIICRTYAPVTCKSWSLMQDHQIQVLHDQILEKFDIDLHLHRVKIAVNKYLCDRFRNYRCRLHKHFKKYESNASQHPYEGLAQQDWDVCCARFRTPEFQELSEQNSRNRKKQKSSHCGGSKSFVRYRHEMRDKETNVPPDRIQVWHQTHYKPDKGWANSFVEEKYNEMLAFQSEPTPEGSKPLTVDEICNRVLGTRAGYICGMGHGMRPESSSSSVHTQCNTRLLEERRRAEDAARRAEELDTRLSIQQQDLQTTQQELQMTKQDLQATKQQLEGFTAWQQHMDSVMQRLLSQDRGSAST</sequence>
<dbReference type="PANTHER" id="PTHR33499:SF11">
    <property type="entry name" value="NO APICAL MERISTEM-ASSOCIATED C-TERMINAL DOMAIN-CONTAINING PROTEIN"/>
    <property type="match status" value="1"/>
</dbReference>
<gene>
    <name evidence="2" type="ORF">Din_010732</name>
</gene>
<protein>
    <submittedName>
        <fullName evidence="2">Uncharacterized protein</fullName>
    </submittedName>
</protein>
<evidence type="ECO:0000256" key="1">
    <source>
        <dbReference type="SAM" id="Coils"/>
    </source>
</evidence>
<feature type="coiled-coil region" evidence="1">
    <location>
        <begin position="236"/>
        <end position="287"/>
    </location>
</feature>
<evidence type="ECO:0000313" key="2">
    <source>
        <dbReference type="EMBL" id="MPA41291.1"/>
    </source>
</evidence>